<dbReference type="EMBL" id="JACLAW010000007">
    <property type="protein sequence ID" value="MBC2666053.1"/>
    <property type="molecule type" value="Genomic_DNA"/>
</dbReference>
<protein>
    <submittedName>
        <fullName evidence="1">Uncharacterized protein</fullName>
    </submittedName>
</protein>
<name>A0A7X1FSB4_9SPHN</name>
<evidence type="ECO:0000313" key="1">
    <source>
        <dbReference type="EMBL" id="MBC2666053.1"/>
    </source>
</evidence>
<organism evidence="1 2">
    <name type="scientific">Novosphingobium flavum</name>
    <dbReference type="NCBI Taxonomy" id="1778672"/>
    <lineage>
        <taxon>Bacteria</taxon>
        <taxon>Pseudomonadati</taxon>
        <taxon>Pseudomonadota</taxon>
        <taxon>Alphaproteobacteria</taxon>
        <taxon>Sphingomonadales</taxon>
        <taxon>Sphingomonadaceae</taxon>
        <taxon>Novosphingobium</taxon>
    </lineage>
</organism>
<dbReference type="AlphaFoldDB" id="A0A7X1FSB4"/>
<gene>
    <name evidence="1" type="ORF">H7F51_11045</name>
</gene>
<keyword evidence="2" id="KW-1185">Reference proteome</keyword>
<dbReference type="Proteomes" id="UP000566813">
    <property type="component" value="Unassembled WGS sequence"/>
</dbReference>
<comment type="caution">
    <text evidence="1">The sequence shown here is derived from an EMBL/GenBank/DDBJ whole genome shotgun (WGS) entry which is preliminary data.</text>
</comment>
<accession>A0A7X1FSB4</accession>
<sequence>MTERLFLYIDILGFKNLINSGSNVSELYEIIDDLNVHRDNDFTSIVFSDTILVYGEEFWNSHPNKGIMWLIEFAQDLFYRLIVKDIHFRAYVTFGDFNHFKLKHIEAYYGQALVDCYESEKRIQCTGVFLDSRLARFSDVFQLTPYNSECHFVHVMQHLDDIRAPYEGYPLSGAYLEATGMEWWVAYLLRYLENLSGHMADESLPTEVRQKYRKAWDMIATRHGGMMRRLQEANFKVEQVIEMDWTEPLARIGTPEGAWG</sequence>
<dbReference type="RefSeq" id="WP_185664351.1">
    <property type="nucleotide sequence ID" value="NZ_JACLAW010000007.1"/>
</dbReference>
<evidence type="ECO:0000313" key="2">
    <source>
        <dbReference type="Proteomes" id="UP000566813"/>
    </source>
</evidence>
<proteinExistence type="predicted"/>
<reference evidence="1 2" key="1">
    <citation type="submission" date="2020-08" db="EMBL/GenBank/DDBJ databases">
        <title>The genome sequence of type strain Novosphingobium flavum NBRC 111647.</title>
        <authorList>
            <person name="Liu Y."/>
        </authorList>
    </citation>
    <scope>NUCLEOTIDE SEQUENCE [LARGE SCALE GENOMIC DNA]</scope>
    <source>
        <strain evidence="1 2">NBRC 111647</strain>
    </source>
</reference>